<dbReference type="RefSeq" id="XP_029223326.1">
    <property type="nucleotide sequence ID" value="XM_029376550.1"/>
</dbReference>
<evidence type="ECO:0000313" key="2">
    <source>
        <dbReference type="EMBL" id="RNE96383.1"/>
    </source>
</evidence>
<protein>
    <submittedName>
        <fullName evidence="2">Uncharacterized protein</fullName>
    </submittedName>
</protein>
<feature type="region of interest" description="Disordered" evidence="1">
    <location>
        <begin position="35"/>
        <end position="68"/>
    </location>
</feature>
<name>A0A3R7LFQ2_9TRYP</name>
<evidence type="ECO:0000313" key="3">
    <source>
        <dbReference type="Proteomes" id="UP000284403"/>
    </source>
</evidence>
<feature type="compositionally biased region" description="Low complexity" evidence="1">
    <location>
        <begin position="7"/>
        <end position="22"/>
    </location>
</feature>
<feature type="compositionally biased region" description="Low complexity" evidence="1">
    <location>
        <begin position="198"/>
        <end position="212"/>
    </location>
</feature>
<evidence type="ECO:0000256" key="1">
    <source>
        <dbReference type="SAM" id="MobiDB-lite"/>
    </source>
</evidence>
<accession>A0A3R7LFQ2</accession>
<sequence>MHPLCLSSGSAPAPNPPGGDASRYIRALAASRGPAAMGRAKSTHARATYPPSGGGLSLSGWKAGKEPRRVALTRRRVRTTAVGTPHRRSTLQREKTSLLFSSRPRGPDGNASDDAGGAGVELLPALQRRRRSRVAARHCSVEELGDPTVRVLGGGRSVSHFGPRVFSDAAFISISLVFATAKYPRACRPTPRNGWVKTAPTTAGGNPATSGPLPRAAAGFP</sequence>
<gene>
    <name evidence="2" type="ORF">Tco025E_09741</name>
</gene>
<reference evidence="2 3" key="1">
    <citation type="journal article" date="2018" name="BMC Genomics">
        <title>Genomic comparison of Trypanosoma conorhini and Trypanosoma rangeli to Trypanosoma cruzi strains of high and low virulence.</title>
        <authorList>
            <person name="Bradwell K.R."/>
            <person name="Koparde V.N."/>
            <person name="Matveyev A.V."/>
            <person name="Serrano M.G."/>
            <person name="Alves J.M."/>
            <person name="Parikh H."/>
            <person name="Huang B."/>
            <person name="Lee V."/>
            <person name="Espinosa-Alvarez O."/>
            <person name="Ortiz P.A."/>
            <person name="Costa-Martins A.G."/>
            <person name="Teixeira M.M."/>
            <person name="Buck G.A."/>
        </authorList>
    </citation>
    <scope>NUCLEOTIDE SEQUENCE [LARGE SCALE GENOMIC DNA]</scope>
    <source>
        <strain evidence="2 3">025E</strain>
    </source>
</reference>
<dbReference type="GeneID" id="40323352"/>
<organism evidence="2 3">
    <name type="scientific">Trypanosoma conorhini</name>
    <dbReference type="NCBI Taxonomy" id="83891"/>
    <lineage>
        <taxon>Eukaryota</taxon>
        <taxon>Discoba</taxon>
        <taxon>Euglenozoa</taxon>
        <taxon>Kinetoplastea</taxon>
        <taxon>Metakinetoplastina</taxon>
        <taxon>Trypanosomatida</taxon>
        <taxon>Trypanosomatidae</taxon>
        <taxon>Trypanosoma</taxon>
    </lineage>
</organism>
<dbReference type="Proteomes" id="UP000284403">
    <property type="component" value="Unassembled WGS sequence"/>
</dbReference>
<dbReference type="EMBL" id="MKKU01001272">
    <property type="protein sequence ID" value="RNE96383.1"/>
    <property type="molecule type" value="Genomic_DNA"/>
</dbReference>
<proteinExistence type="predicted"/>
<feature type="region of interest" description="Disordered" evidence="1">
    <location>
        <begin position="1"/>
        <end position="22"/>
    </location>
</feature>
<comment type="caution">
    <text evidence="2">The sequence shown here is derived from an EMBL/GenBank/DDBJ whole genome shotgun (WGS) entry which is preliminary data.</text>
</comment>
<keyword evidence="3" id="KW-1185">Reference proteome</keyword>
<feature type="region of interest" description="Disordered" evidence="1">
    <location>
        <begin position="194"/>
        <end position="221"/>
    </location>
</feature>
<dbReference type="AlphaFoldDB" id="A0A3R7LFQ2"/>